<dbReference type="Pfam" id="PF22191">
    <property type="entry name" value="IBR_1"/>
    <property type="match status" value="1"/>
</dbReference>
<feature type="domain" description="RWD" evidence="13">
    <location>
        <begin position="9"/>
        <end position="131"/>
    </location>
</feature>
<dbReference type="PROSITE" id="PS51873">
    <property type="entry name" value="TRIAD"/>
    <property type="match status" value="1"/>
</dbReference>
<dbReference type="PROSITE" id="PS50089">
    <property type="entry name" value="ZF_RING_2"/>
    <property type="match status" value="1"/>
</dbReference>
<keyword evidence="4" id="KW-0808">Transferase</keyword>
<comment type="similarity">
    <text evidence="10">Belongs to the RBR family. RNF14 subfamily.</text>
</comment>
<dbReference type="SUPFAM" id="SSF57850">
    <property type="entry name" value="RING/U-box"/>
    <property type="match status" value="3"/>
</dbReference>
<name>A0ABM1S6C9_LIMPO</name>
<evidence type="ECO:0000259" key="13">
    <source>
        <dbReference type="PROSITE" id="PS50908"/>
    </source>
</evidence>
<sequence>MDNKIAQNDEILALESIYDEKMFLVDRERKNPRGWFVAHTSVPRSLCLVCNRDGKQEEIQINYLPPVILHFELVAKYPSTSPPAFLLSASWLTLKQLSNLCSHLEHLWKQNGGEVVLFQWTQFLQEETLTFLGINRCLDITSLMTWKPKKVYNIDGDKRHMLRNFNESEDAGTRKASEPGSTSYKQFQCMKKEKYVVDQNQGRKTHCDHYSHEEDISKVNVRTCQTRQVFKPKTTRGQLEFDQRAVLEKKSGERLLSYLIDCYDTDMWLCLCGCFTVMRSIKSLLVNLFGNILFHGHLFEYNQYKLQETFDNEWHFCKVCLCEKQGRECMTFFTCKHIFCKDCIRSFFEIQIQDGKVRFLSCPEDGCLSQALPTQVKDLVSPELYSHYDRILLNSTLESMSDIIYCPRQYCQFPVMLEADCNMATCPSCSFVFCVYCKMVYHGISPCQLRLEEKKEIFEKYLKAVGKQKQDMEVRYGRKTLQTLVDNTLSEKWIDINSKKCPHCNTSIEKRDGCNKMTCWKCSTYFCWLCMSRLSSTSPYLHFNDLTSPCFDQLFQGIFNPADEDDWEFGQFL</sequence>
<evidence type="ECO:0000313" key="18">
    <source>
        <dbReference type="RefSeq" id="XP_022239185.1"/>
    </source>
</evidence>
<dbReference type="RefSeq" id="XP_022239183.1">
    <property type="nucleotide sequence ID" value="XM_022383475.1"/>
</dbReference>
<dbReference type="Pfam" id="PF05773">
    <property type="entry name" value="RWD"/>
    <property type="match status" value="1"/>
</dbReference>
<comment type="catalytic activity">
    <reaction evidence="1">
        <text>[E2 ubiquitin-conjugating enzyme]-S-ubiquitinyl-L-cysteine + [acceptor protein]-L-lysine = [E2 ubiquitin-conjugating enzyme]-L-cysteine + [acceptor protein]-N(6)-ubiquitinyl-L-lysine.</text>
        <dbReference type="EC" id="2.3.2.31"/>
    </reaction>
</comment>
<evidence type="ECO:0000256" key="5">
    <source>
        <dbReference type="ARBA" id="ARBA00022723"/>
    </source>
</evidence>
<dbReference type="SMART" id="SM00591">
    <property type="entry name" value="RWD"/>
    <property type="match status" value="1"/>
</dbReference>
<proteinExistence type="inferred from homology"/>
<dbReference type="PROSITE" id="PS00518">
    <property type="entry name" value="ZF_RING_1"/>
    <property type="match status" value="1"/>
</dbReference>
<keyword evidence="7 11" id="KW-0863">Zinc-finger</keyword>
<evidence type="ECO:0000256" key="7">
    <source>
        <dbReference type="ARBA" id="ARBA00022771"/>
    </source>
</evidence>
<evidence type="ECO:0000259" key="12">
    <source>
        <dbReference type="PROSITE" id="PS50089"/>
    </source>
</evidence>
<dbReference type="Gene3D" id="3.30.40.10">
    <property type="entry name" value="Zinc/RING finger domain, C3HC4 (zinc finger)"/>
    <property type="match status" value="1"/>
</dbReference>
<dbReference type="GeneID" id="106457509"/>
<keyword evidence="9" id="KW-0862">Zinc</keyword>
<dbReference type="RefSeq" id="XP_022239185.1">
    <property type="nucleotide sequence ID" value="XM_022383477.1"/>
</dbReference>
<evidence type="ECO:0000256" key="10">
    <source>
        <dbReference type="ARBA" id="ARBA00044508"/>
    </source>
</evidence>
<evidence type="ECO:0000256" key="2">
    <source>
        <dbReference type="ARBA" id="ARBA00004906"/>
    </source>
</evidence>
<dbReference type="InterPro" id="IPR016135">
    <property type="entry name" value="UBQ-conjugating_enzyme/RWD"/>
</dbReference>
<evidence type="ECO:0000313" key="17">
    <source>
        <dbReference type="RefSeq" id="XP_022239184.1"/>
    </source>
</evidence>
<keyword evidence="8" id="KW-0833">Ubl conjugation pathway</keyword>
<evidence type="ECO:0000313" key="15">
    <source>
        <dbReference type="Proteomes" id="UP000694941"/>
    </source>
</evidence>
<dbReference type="Gene3D" id="3.10.110.10">
    <property type="entry name" value="Ubiquitin Conjugating Enzyme"/>
    <property type="match status" value="1"/>
</dbReference>
<dbReference type="Proteomes" id="UP000694941">
    <property type="component" value="Unplaced"/>
</dbReference>
<dbReference type="InterPro" id="IPR001841">
    <property type="entry name" value="Znf_RING"/>
</dbReference>
<dbReference type="Gene3D" id="1.20.120.1750">
    <property type="match status" value="1"/>
</dbReference>
<dbReference type="InterPro" id="IPR047548">
    <property type="entry name" value="Rcat_RBR_RNF14"/>
</dbReference>
<evidence type="ECO:0000313" key="16">
    <source>
        <dbReference type="RefSeq" id="XP_022239183.1"/>
    </source>
</evidence>
<dbReference type="PANTHER" id="PTHR11685">
    <property type="entry name" value="RBR FAMILY RING FINGER AND IBR DOMAIN-CONTAINING"/>
    <property type="match status" value="1"/>
</dbReference>
<dbReference type="InterPro" id="IPR031128">
    <property type="entry name" value="RNF14_RING-HC_Zfn"/>
</dbReference>
<evidence type="ECO:0000256" key="11">
    <source>
        <dbReference type="PROSITE-ProRule" id="PRU00175"/>
    </source>
</evidence>
<dbReference type="Gene3D" id="2.20.25.20">
    <property type="match status" value="1"/>
</dbReference>
<accession>A0ABM1S6C9</accession>
<evidence type="ECO:0000256" key="4">
    <source>
        <dbReference type="ARBA" id="ARBA00022679"/>
    </source>
</evidence>
<dbReference type="PROSITE" id="PS50908">
    <property type="entry name" value="RWD"/>
    <property type="match status" value="1"/>
</dbReference>
<protein>
    <recommendedName>
        <fullName evidence="3">RBR-type E3 ubiquitin transferase</fullName>
        <ecNumber evidence="3">2.3.2.31</ecNumber>
    </recommendedName>
</protein>
<keyword evidence="15" id="KW-1185">Reference proteome</keyword>
<reference evidence="16 17" key="1">
    <citation type="submission" date="2025-05" db="UniProtKB">
        <authorList>
            <consortium name="RefSeq"/>
        </authorList>
    </citation>
    <scope>IDENTIFICATION</scope>
    <source>
        <tissue evidence="16 17">Muscle</tissue>
    </source>
</reference>
<dbReference type="InterPro" id="IPR044066">
    <property type="entry name" value="TRIAD_supradom"/>
</dbReference>
<feature type="domain" description="RING-type" evidence="12">
    <location>
        <begin position="317"/>
        <end position="365"/>
    </location>
</feature>
<evidence type="ECO:0000256" key="1">
    <source>
        <dbReference type="ARBA" id="ARBA00001798"/>
    </source>
</evidence>
<dbReference type="CDD" id="cd20341">
    <property type="entry name" value="BRcat_RBR_RNF14"/>
    <property type="match status" value="1"/>
</dbReference>
<dbReference type="SMART" id="SM00184">
    <property type="entry name" value="RING"/>
    <property type="match status" value="1"/>
</dbReference>
<dbReference type="SUPFAM" id="SSF54495">
    <property type="entry name" value="UBC-like"/>
    <property type="match status" value="1"/>
</dbReference>
<comment type="pathway">
    <text evidence="2">Protein modification; protein ubiquitination.</text>
</comment>
<dbReference type="InterPro" id="IPR006575">
    <property type="entry name" value="RWD_dom"/>
</dbReference>
<evidence type="ECO:0000256" key="3">
    <source>
        <dbReference type="ARBA" id="ARBA00012251"/>
    </source>
</evidence>
<keyword evidence="6" id="KW-0677">Repeat</keyword>
<dbReference type="CDD" id="cd23820">
    <property type="entry name" value="RWD_RNF14"/>
    <property type="match status" value="1"/>
</dbReference>
<evidence type="ECO:0000256" key="6">
    <source>
        <dbReference type="ARBA" id="ARBA00022737"/>
    </source>
</evidence>
<gene>
    <name evidence="16 17 18" type="primary">LOC106457509</name>
</gene>
<dbReference type="EC" id="2.3.2.31" evidence="3"/>
<dbReference type="InterPro" id="IPR017907">
    <property type="entry name" value="Znf_RING_CS"/>
</dbReference>
<dbReference type="CDD" id="cd16628">
    <property type="entry name" value="RING-HC_RBR_RNF14"/>
    <property type="match status" value="1"/>
</dbReference>
<dbReference type="InterPro" id="IPR013083">
    <property type="entry name" value="Znf_RING/FYVE/PHD"/>
</dbReference>
<dbReference type="InterPro" id="IPR002867">
    <property type="entry name" value="IBR_dom"/>
</dbReference>
<evidence type="ECO:0000256" key="8">
    <source>
        <dbReference type="ARBA" id="ARBA00022786"/>
    </source>
</evidence>
<dbReference type="Pfam" id="PF01485">
    <property type="entry name" value="IBR"/>
    <property type="match status" value="1"/>
</dbReference>
<dbReference type="InterPro" id="IPR031127">
    <property type="entry name" value="E3_UB_ligase_RBR"/>
</dbReference>
<dbReference type="RefSeq" id="XP_022239184.1">
    <property type="nucleotide sequence ID" value="XM_022383476.1"/>
</dbReference>
<organism evidence="15 17">
    <name type="scientific">Limulus polyphemus</name>
    <name type="common">Atlantic horseshoe crab</name>
    <dbReference type="NCBI Taxonomy" id="6850"/>
    <lineage>
        <taxon>Eukaryota</taxon>
        <taxon>Metazoa</taxon>
        <taxon>Ecdysozoa</taxon>
        <taxon>Arthropoda</taxon>
        <taxon>Chelicerata</taxon>
        <taxon>Merostomata</taxon>
        <taxon>Xiphosura</taxon>
        <taxon>Limulidae</taxon>
        <taxon>Limulus</taxon>
    </lineage>
</organism>
<feature type="domain" description="RING-type" evidence="14">
    <location>
        <begin position="313"/>
        <end position="554"/>
    </location>
</feature>
<evidence type="ECO:0000256" key="9">
    <source>
        <dbReference type="ARBA" id="ARBA00022833"/>
    </source>
</evidence>
<keyword evidence="5" id="KW-0479">Metal-binding</keyword>
<evidence type="ECO:0000259" key="14">
    <source>
        <dbReference type="PROSITE" id="PS51873"/>
    </source>
</evidence>
<dbReference type="CDD" id="cd20354">
    <property type="entry name" value="Rcat_RBR_RNF14"/>
    <property type="match status" value="1"/>
</dbReference>
<dbReference type="SMART" id="SM00647">
    <property type="entry name" value="IBR"/>
    <property type="match status" value="2"/>
</dbReference>